<accession>A0A6P4J813</accession>
<evidence type="ECO:0000313" key="2">
    <source>
        <dbReference type="Proteomes" id="UP001652661"/>
    </source>
</evidence>
<sequence length="634" mass="72140">MLPFVEEHVPELLLQRSRIAFSCNLHLGRGRERHKATSSLVLARNLKFYEFRRKELLHHIDLRGTRLQRLAGKLESYAGPVSHFLPKEPGSVNGQELDCSMLSSSEELPIKIGKYVWQQDQIYLLLHCWQLLLVLRRPKEHGCNFELVAQHLDVASFRMTGGPIPFQAYVELQFASSGKRLCTDFQEPPLDEGPSTSSKASDPASATVSVSSQKFERLLQQVHSARAELSSQRAQTQQDFSRSQDLQTFGPPGQRSLLLEEKQLLRRFGDVWTRVCGDYLVCGCLLINIAGGHRLSIVQELRPLVRLEPQSPSLTFEHRLYELPLQADGQPPEDYEELAQFWACQEQHSRRLKWRQVAKAAQLPPECSAVLVVRLSLADLLQAERLHLMAVYEVRSGQEKQLEAAAIESRQLHLVSLDARKLLDGMEALAPTFAASTLHQDFLAVIVTQKAKSSLRLEFQTPQDCARFEELLVAKLQFELIQTQDQASRLQLLDATCSDIAFQSSSDSAFLQRIFYNRQLLSQWCGILLLRDDPGQHWHIYAPTEPRLRLLLHRLMRDLLHLHCNLTQLEVSEYLSSPADAALELEASLDEELKAWREMLKAERRLGPLQHIQGLQMASDVLAATVIRSQNARE</sequence>
<feature type="region of interest" description="Disordered" evidence="1">
    <location>
        <begin position="185"/>
        <end position="204"/>
    </location>
</feature>
<reference evidence="3" key="1">
    <citation type="submission" date="2025-08" db="UniProtKB">
        <authorList>
            <consortium name="RefSeq"/>
        </authorList>
    </citation>
    <scope>IDENTIFICATION</scope>
    <source>
        <strain evidence="3">14028-0561.14</strain>
        <tissue evidence="3">Whole fly</tissue>
    </source>
</reference>
<organism evidence="2 3">
    <name type="scientific">Drosophila kikkawai</name>
    <name type="common">Fruit fly</name>
    <dbReference type="NCBI Taxonomy" id="30033"/>
    <lineage>
        <taxon>Eukaryota</taxon>
        <taxon>Metazoa</taxon>
        <taxon>Ecdysozoa</taxon>
        <taxon>Arthropoda</taxon>
        <taxon>Hexapoda</taxon>
        <taxon>Insecta</taxon>
        <taxon>Pterygota</taxon>
        <taxon>Neoptera</taxon>
        <taxon>Endopterygota</taxon>
        <taxon>Diptera</taxon>
        <taxon>Brachycera</taxon>
        <taxon>Muscomorpha</taxon>
        <taxon>Ephydroidea</taxon>
        <taxon>Drosophilidae</taxon>
        <taxon>Drosophila</taxon>
        <taxon>Sophophora</taxon>
    </lineage>
</organism>
<feature type="region of interest" description="Disordered" evidence="1">
    <location>
        <begin position="230"/>
        <end position="253"/>
    </location>
</feature>
<proteinExistence type="predicted"/>
<feature type="compositionally biased region" description="Polar residues" evidence="1">
    <location>
        <begin position="194"/>
        <end position="204"/>
    </location>
</feature>
<dbReference type="OrthoDB" id="7786950at2759"/>
<keyword evidence="2" id="KW-1185">Reference proteome</keyword>
<dbReference type="RefSeq" id="XP_017037015.1">
    <property type="nucleotide sequence ID" value="XM_017181526.3"/>
</dbReference>
<evidence type="ECO:0000256" key="1">
    <source>
        <dbReference type="SAM" id="MobiDB-lite"/>
    </source>
</evidence>
<gene>
    <name evidence="3" type="primary">LOC108085064</name>
</gene>
<name>A0A6P4J813_DROKI</name>
<dbReference type="GeneID" id="108085064"/>
<dbReference type="AlphaFoldDB" id="A0A6P4J813"/>
<protein>
    <submittedName>
        <fullName evidence="3">Uncharacterized protein</fullName>
    </submittedName>
</protein>
<feature type="compositionally biased region" description="Polar residues" evidence="1">
    <location>
        <begin position="230"/>
        <end position="247"/>
    </location>
</feature>
<dbReference type="OMA" id="AQFWACQ"/>
<dbReference type="Proteomes" id="UP001652661">
    <property type="component" value="Chromosome X"/>
</dbReference>
<evidence type="ECO:0000313" key="3">
    <source>
        <dbReference type="RefSeq" id="XP_017037015.1"/>
    </source>
</evidence>